<organism evidence="2 3">
    <name type="scientific">Caerostris darwini</name>
    <dbReference type="NCBI Taxonomy" id="1538125"/>
    <lineage>
        <taxon>Eukaryota</taxon>
        <taxon>Metazoa</taxon>
        <taxon>Ecdysozoa</taxon>
        <taxon>Arthropoda</taxon>
        <taxon>Chelicerata</taxon>
        <taxon>Arachnida</taxon>
        <taxon>Araneae</taxon>
        <taxon>Araneomorphae</taxon>
        <taxon>Entelegynae</taxon>
        <taxon>Araneoidea</taxon>
        <taxon>Araneidae</taxon>
        <taxon>Caerostris</taxon>
    </lineage>
</organism>
<gene>
    <name evidence="2" type="ORF">CDAR_457371</name>
</gene>
<keyword evidence="1" id="KW-0472">Membrane</keyword>
<dbReference type="AlphaFoldDB" id="A0AAV4PBI5"/>
<dbReference type="EMBL" id="BPLQ01002611">
    <property type="protein sequence ID" value="GIX94456.1"/>
    <property type="molecule type" value="Genomic_DNA"/>
</dbReference>
<evidence type="ECO:0000256" key="1">
    <source>
        <dbReference type="SAM" id="Phobius"/>
    </source>
</evidence>
<comment type="caution">
    <text evidence="2">The sequence shown here is derived from an EMBL/GenBank/DDBJ whole genome shotgun (WGS) entry which is preliminary data.</text>
</comment>
<reference evidence="2 3" key="1">
    <citation type="submission" date="2021-06" db="EMBL/GenBank/DDBJ databases">
        <title>Caerostris darwini draft genome.</title>
        <authorList>
            <person name="Kono N."/>
            <person name="Arakawa K."/>
        </authorList>
    </citation>
    <scope>NUCLEOTIDE SEQUENCE [LARGE SCALE GENOMIC DNA]</scope>
</reference>
<keyword evidence="3" id="KW-1185">Reference proteome</keyword>
<keyword evidence="1" id="KW-1133">Transmembrane helix</keyword>
<evidence type="ECO:0000313" key="2">
    <source>
        <dbReference type="EMBL" id="GIX94456.1"/>
    </source>
</evidence>
<feature type="transmembrane region" description="Helical" evidence="1">
    <location>
        <begin position="96"/>
        <end position="117"/>
    </location>
</feature>
<evidence type="ECO:0000313" key="3">
    <source>
        <dbReference type="Proteomes" id="UP001054837"/>
    </source>
</evidence>
<name>A0AAV4PBI5_9ARAC</name>
<proteinExistence type="predicted"/>
<accession>A0AAV4PBI5</accession>
<protein>
    <submittedName>
        <fullName evidence="2">Uncharacterized protein</fullName>
    </submittedName>
</protein>
<sequence>MTTLWFQMSNDSTEIHNLLAGHTFALLKCHHMFHRVRELNSSSMTGPTSIVIVVINHLQKTAVCHHNEDCNDVHQYLDRNISRRITMGCCTNLQVVYSYLHTVTLQFFVFLSFVHLFRSSDFCSVIPLYNWDGDIR</sequence>
<dbReference type="Proteomes" id="UP001054837">
    <property type="component" value="Unassembled WGS sequence"/>
</dbReference>
<keyword evidence="1" id="KW-0812">Transmembrane</keyword>